<dbReference type="InterPro" id="IPR002847">
    <property type="entry name" value="F420-0_gamma-glut_ligase-dom"/>
</dbReference>
<evidence type="ECO:0000259" key="1">
    <source>
        <dbReference type="Pfam" id="PF01996"/>
    </source>
</evidence>
<dbReference type="EMBL" id="JTJZ01000025">
    <property type="protein sequence ID" value="KHS50172.1"/>
    <property type="molecule type" value="Genomic_DNA"/>
</dbReference>
<evidence type="ECO:0000313" key="2">
    <source>
        <dbReference type="EMBL" id="KHS50172.1"/>
    </source>
</evidence>
<reference evidence="2 3" key="1">
    <citation type="submission" date="2014-11" db="EMBL/GenBank/DDBJ databases">
        <title>Draft Genome Sequence of Brevibacterium linens AE038-8.</title>
        <authorList>
            <person name="Maizel D."/>
            <person name="Utturkar S.M."/>
            <person name="Brown S.D."/>
            <person name="Ferrero M."/>
            <person name="Rosen B.P."/>
        </authorList>
    </citation>
    <scope>NUCLEOTIDE SEQUENCE [LARGE SCALE GENOMIC DNA]</scope>
    <source>
        <strain evidence="2 3">AE038-8</strain>
    </source>
</reference>
<comment type="caution">
    <text evidence="2">The sequence shown here is derived from an EMBL/GenBank/DDBJ whole genome shotgun (WGS) entry which is preliminary data.</text>
</comment>
<dbReference type="Proteomes" id="UP000031488">
    <property type="component" value="Unassembled WGS sequence"/>
</dbReference>
<dbReference type="GO" id="GO:0052618">
    <property type="term" value="F:coenzyme F420-0:L-glutamate ligase activity"/>
    <property type="evidence" value="ECO:0007669"/>
    <property type="project" value="TreeGrafter"/>
</dbReference>
<keyword evidence="3" id="KW-1185">Reference proteome</keyword>
<dbReference type="RefSeq" id="WP_039212667.1">
    <property type="nucleotide sequence ID" value="NZ_JTJZ01000025.1"/>
</dbReference>
<gene>
    <name evidence="2" type="ORF">AE0388_0111</name>
</gene>
<protein>
    <recommendedName>
        <fullName evidence="1">Coenzyme F420:L-glutamate ligase-like domain-containing protein</fullName>
    </recommendedName>
</protein>
<dbReference type="PATRIC" id="fig|1703.6.peg.3438"/>
<accession>A0A0B8ZUS8</accession>
<dbReference type="Gene3D" id="3.30.1330.100">
    <property type="entry name" value="CofE-like"/>
    <property type="match status" value="1"/>
</dbReference>
<dbReference type="STRING" id="1703.BLSMQ_1498"/>
<dbReference type="SUPFAM" id="SSF144010">
    <property type="entry name" value="CofE-like"/>
    <property type="match status" value="1"/>
</dbReference>
<dbReference type="PANTHER" id="PTHR47917:SF1">
    <property type="entry name" value="COENZYME F420:L-GLUTAMATE LIGASE"/>
    <property type="match status" value="1"/>
</dbReference>
<feature type="domain" description="Coenzyme F420:L-glutamate ligase-like" evidence="1">
    <location>
        <begin position="16"/>
        <end position="216"/>
    </location>
</feature>
<proteinExistence type="predicted"/>
<dbReference type="OrthoDB" id="9788295at2"/>
<name>A0A0B8ZUS8_BRELN</name>
<evidence type="ECO:0000313" key="3">
    <source>
        <dbReference type="Proteomes" id="UP000031488"/>
    </source>
</evidence>
<dbReference type="PANTHER" id="PTHR47917">
    <property type="match status" value="1"/>
</dbReference>
<dbReference type="Pfam" id="PF01996">
    <property type="entry name" value="F420_ligase"/>
    <property type="match status" value="1"/>
</dbReference>
<dbReference type="AlphaFoldDB" id="A0A0B8ZUS8"/>
<organism evidence="2 3">
    <name type="scientific">Brevibacterium linens</name>
    <dbReference type="NCBI Taxonomy" id="1703"/>
    <lineage>
        <taxon>Bacteria</taxon>
        <taxon>Bacillati</taxon>
        <taxon>Actinomycetota</taxon>
        <taxon>Actinomycetes</taxon>
        <taxon>Micrococcales</taxon>
        <taxon>Brevibacteriaceae</taxon>
        <taxon>Brevibacterium</taxon>
    </lineage>
</organism>
<sequence length="375" mass="39751">MNDRLLTVYAPPVEEEITPGSDLSAVLINALRRNRIDLKDGDILVVASKVVSKAEGRLRTVADRAEFEELVEQTGTHLVAERSYRSGTTVQVVRTPAGTVQAAAGLDQSNSGGAVILHPLDSDRSADGLRRRVEQAFEVRIGLVISDTSSRPWRVGVGDIAIGLSGFSGLDDQRGRPDDDGRVQTVTVRAIADEIAAAADLVKGSSRGLPMALVRGAGGYLDNGQEGARALSRDLGEDWFRHGHVEAIQRGLGVTDLPGSAPAGDNSDDILERVSRAIRVVRAGQSRTPGHAAWRMRIEGSGSRITLSPSDSPATAQSGGPPLLEAMVGLGSLVERLHTALFAEDLSASTRYHWVDGELGAFPRGVTIDIGLIVP</sequence>
<dbReference type="Gene3D" id="3.90.1660.10">
    <property type="entry name" value="CofE-like domain"/>
    <property type="match status" value="1"/>
</dbReference>